<proteinExistence type="predicted"/>
<accession>A0A177M7X3</accession>
<reference evidence="1 2" key="1">
    <citation type="submission" date="2016-03" db="EMBL/GenBank/DDBJ databases">
        <authorList>
            <person name="Ploux O."/>
        </authorList>
    </citation>
    <scope>NUCLEOTIDE SEQUENCE [LARGE SCALE GENOMIC DNA]</scope>
    <source>
        <strain evidence="1 2">R-45363</strain>
    </source>
</reference>
<gene>
    <name evidence="1" type="ORF">A1332_16820</name>
</gene>
<comment type="caution">
    <text evidence="1">The sequence shown here is derived from an EMBL/GenBank/DDBJ whole genome shotgun (WGS) entry which is preliminary data.</text>
</comment>
<protein>
    <submittedName>
        <fullName evidence="1">Uncharacterized protein</fullName>
    </submittedName>
</protein>
<dbReference type="EMBL" id="LUUG01000087">
    <property type="protein sequence ID" value="OAI01827.1"/>
    <property type="molecule type" value="Genomic_DNA"/>
</dbReference>
<name>A0A177M7X3_METMH</name>
<sequence>MANSQQERLHRNLQIQIEVRIEVLILCQAEPGDARSARRISIPALSNPDDLKKAIENMDKVPTERPSSATE</sequence>
<organism evidence="1 2">
    <name type="scientific">Methylomonas methanica</name>
    <dbReference type="NCBI Taxonomy" id="421"/>
    <lineage>
        <taxon>Bacteria</taxon>
        <taxon>Pseudomonadati</taxon>
        <taxon>Pseudomonadota</taxon>
        <taxon>Gammaproteobacteria</taxon>
        <taxon>Methylococcales</taxon>
        <taxon>Methylococcaceae</taxon>
        <taxon>Methylomonas</taxon>
    </lineage>
</organism>
<evidence type="ECO:0000313" key="2">
    <source>
        <dbReference type="Proteomes" id="UP000078090"/>
    </source>
</evidence>
<dbReference type="AlphaFoldDB" id="A0A177M7X3"/>
<evidence type="ECO:0000313" key="1">
    <source>
        <dbReference type="EMBL" id="OAI01827.1"/>
    </source>
</evidence>
<dbReference type="Proteomes" id="UP000078090">
    <property type="component" value="Unassembled WGS sequence"/>
</dbReference>